<dbReference type="Proteomes" id="UP000290287">
    <property type="component" value="Unassembled WGS sequence"/>
</dbReference>
<evidence type="ECO:0000313" key="3">
    <source>
        <dbReference type="Proteomes" id="UP000290287"/>
    </source>
</evidence>
<keyword evidence="1" id="KW-0732">Signal</keyword>
<dbReference type="EMBL" id="PEIB01000002">
    <property type="protein sequence ID" value="RXJ74578.1"/>
    <property type="molecule type" value="Genomic_DNA"/>
</dbReference>
<organism evidence="2 3">
    <name type="scientific">Veronia nyctiphanis</name>
    <dbReference type="NCBI Taxonomy" id="1278244"/>
    <lineage>
        <taxon>Bacteria</taxon>
        <taxon>Pseudomonadati</taxon>
        <taxon>Pseudomonadota</taxon>
        <taxon>Gammaproteobacteria</taxon>
        <taxon>Vibrionales</taxon>
        <taxon>Vibrionaceae</taxon>
        <taxon>Veronia</taxon>
    </lineage>
</organism>
<evidence type="ECO:0000313" key="2">
    <source>
        <dbReference type="EMBL" id="RXJ74578.1"/>
    </source>
</evidence>
<dbReference type="AlphaFoldDB" id="A0A4V1LTB1"/>
<evidence type="ECO:0000256" key="1">
    <source>
        <dbReference type="SAM" id="SignalP"/>
    </source>
</evidence>
<keyword evidence="3" id="KW-1185">Reference proteome</keyword>
<gene>
    <name evidence="2" type="ORF">CS022_03135</name>
</gene>
<name>A0A4V1LTB1_9GAMM</name>
<proteinExistence type="predicted"/>
<comment type="caution">
    <text evidence="2">The sequence shown here is derived from an EMBL/GenBank/DDBJ whole genome shotgun (WGS) entry which is preliminary data.</text>
</comment>
<accession>A0A4V1LTB1</accession>
<sequence>MSNKYVFICCVFLLNAPIQLFALSPDQSAFGLPSADFWCIPFSRQNPLVTDEKTLYSELLGDRISMIVEADRKGTKNRRSIGDRLRLDHQFSDQSAISYFSFRQPPSSYSALKVIIDYVNQISVSGLKLTKNSPLNMQRADRSRLFTSREVCRLTEVQRKWS</sequence>
<protein>
    <submittedName>
        <fullName evidence="2">Uncharacterized protein</fullName>
    </submittedName>
</protein>
<reference evidence="2 3" key="1">
    <citation type="submission" date="2017-10" db="EMBL/GenBank/DDBJ databases">
        <title>Nyctiphanis sp. nov., isolated from the stomach of the euphausiid Nyctiphanes simplex (Hansen, 1911) in the Gulf of California.</title>
        <authorList>
            <person name="Gomez-Gil B."/>
            <person name="Aguilar-Mendez M."/>
            <person name="Lopez-Cortes A."/>
            <person name="Gomez-Gutierrez J."/>
            <person name="Roque A."/>
            <person name="Lang E."/>
            <person name="Gonzalez-Castillo A."/>
        </authorList>
    </citation>
    <scope>NUCLEOTIDE SEQUENCE [LARGE SCALE GENOMIC DNA]</scope>
    <source>
        <strain evidence="2 3">CAIM 600</strain>
    </source>
</reference>
<feature type="signal peptide" evidence="1">
    <location>
        <begin position="1"/>
        <end position="22"/>
    </location>
</feature>
<feature type="chain" id="PRO_5020971291" evidence="1">
    <location>
        <begin position="23"/>
        <end position="162"/>
    </location>
</feature>